<evidence type="ECO:0000256" key="1">
    <source>
        <dbReference type="SAM" id="MobiDB-lite"/>
    </source>
</evidence>
<reference evidence="2 3" key="1">
    <citation type="submission" date="2017-04" db="EMBL/GenBank/DDBJ databases">
        <authorList>
            <person name="Afonso C.L."/>
            <person name="Miller P.J."/>
            <person name="Scott M.A."/>
            <person name="Spackman E."/>
            <person name="Goraichik I."/>
            <person name="Dimitrov K.M."/>
            <person name="Suarez D.L."/>
            <person name="Swayne D.E."/>
        </authorList>
    </citation>
    <scope>NUCLEOTIDE SEQUENCE [LARGE SCALE GENOMIC DNA]</scope>
    <source>
        <strain evidence="2 3">KR-140</strain>
    </source>
</reference>
<gene>
    <name evidence="2" type="ORF">SAMN00790413_03971</name>
</gene>
<dbReference type="EMBL" id="FWWU01000001">
    <property type="protein sequence ID" value="SMB77862.1"/>
    <property type="molecule type" value="Genomic_DNA"/>
</dbReference>
<evidence type="ECO:0000313" key="2">
    <source>
        <dbReference type="EMBL" id="SMB77862.1"/>
    </source>
</evidence>
<proteinExistence type="predicted"/>
<feature type="region of interest" description="Disordered" evidence="1">
    <location>
        <begin position="109"/>
        <end position="153"/>
    </location>
</feature>
<sequence length="153" mass="17146">MTQIQYRKLSEVIASVGEDHRLGYLKLFLAAVEAETIDAVPNEATFNIKKRVQRDLTFDASPAFEDWHEVTVRALALKRKGRGLAVHSDDVVTGKVDFRAKAKAFRQELKRRKGRVKPKAGPAKLKTETLQEAQPAPATPQKARQPRAETEAE</sequence>
<feature type="compositionally biased region" description="Basic residues" evidence="1">
    <location>
        <begin position="109"/>
        <end position="118"/>
    </location>
</feature>
<protein>
    <submittedName>
        <fullName evidence="2">Uncharacterized protein</fullName>
    </submittedName>
</protein>
<dbReference type="OrthoDB" id="74186at2"/>
<dbReference type="RefSeq" id="WP_084045014.1">
    <property type="nucleotide sequence ID" value="NZ_FWWU01000001.1"/>
</dbReference>
<name>A0A1W1UA04_9DEIO</name>
<dbReference type="Proteomes" id="UP000192582">
    <property type="component" value="Unassembled WGS sequence"/>
</dbReference>
<dbReference type="AlphaFoldDB" id="A0A1W1UA04"/>
<keyword evidence="3" id="KW-1185">Reference proteome</keyword>
<accession>A0A1W1UA04</accession>
<evidence type="ECO:0000313" key="3">
    <source>
        <dbReference type="Proteomes" id="UP000192582"/>
    </source>
</evidence>
<organism evidence="2 3">
    <name type="scientific">Deinococcus hopiensis KR-140</name>
    <dbReference type="NCBI Taxonomy" id="695939"/>
    <lineage>
        <taxon>Bacteria</taxon>
        <taxon>Thermotogati</taxon>
        <taxon>Deinococcota</taxon>
        <taxon>Deinococci</taxon>
        <taxon>Deinococcales</taxon>
        <taxon>Deinococcaceae</taxon>
        <taxon>Deinococcus</taxon>
    </lineage>
</organism>